<name>A0ABW9AXW1_9BURK</name>
<keyword evidence="7" id="KW-1185">Reference proteome</keyword>
<dbReference type="Proteomes" id="UP001629230">
    <property type="component" value="Unassembled WGS sequence"/>
</dbReference>
<dbReference type="Gene3D" id="1.20.120.1630">
    <property type="match status" value="1"/>
</dbReference>
<sequence>MKKIGGDRVQLSVVDPELLGHHPPEGSSVIKEASVQGLADLSAQPACLPEPNEVRSEFGSCLGRALQGWSGGDTIHVMDPLYKKAIAQGVVGMAVFVAFIFLPVGTWRYWQGWLFIAIFSVSTIGFTVYLALYDRPLLERRMNAGPQHEKEWSQKIIVSLIILAFFLFLTLPPLDYRVGVSPVPAYLSFVGDMVIILSFLFIFWVLKVNSYAAANVCVADDHKVIDTGPYAYVRHPMYAGALWLFIAMPLALGSWLTICLVPLILPALFWRLLDEEKILRRDLYGYSEYASRVRYRLIPHVW</sequence>
<keyword evidence="2 5" id="KW-0812">Transmembrane</keyword>
<protein>
    <submittedName>
        <fullName evidence="6">Isoprenylcysteine carboxylmethyltransferase family protein</fullName>
    </submittedName>
</protein>
<evidence type="ECO:0000313" key="6">
    <source>
        <dbReference type="EMBL" id="MFM0004853.1"/>
    </source>
</evidence>
<dbReference type="InterPro" id="IPR052527">
    <property type="entry name" value="Metal_cation-efflux_comp"/>
</dbReference>
<gene>
    <name evidence="6" type="ORF">PQR57_27990</name>
</gene>
<comment type="caution">
    <text evidence="6">The sequence shown here is derived from an EMBL/GenBank/DDBJ whole genome shotgun (WGS) entry which is preliminary data.</text>
</comment>
<dbReference type="PANTHER" id="PTHR43847">
    <property type="entry name" value="BLL3993 PROTEIN"/>
    <property type="match status" value="1"/>
</dbReference>
<feature type="transmembrane region" description="Helical" evidence="5">
    <location>
        <begin position="242"/>
        <end position="265"/>
    </location>
</feature>
<keyword evidence="4 5" id="KW-0472">Membrane</keyword>
<evidence type="ECO:0000256" key="3">
    <source>
        <dbReference type="ARBA" id="ARBA00022989"/>
    </source>
</evidence>
<evidence type="ECO:0000256" key="4">
    <source>
        <dbReference type="ARBA" id="ARBA00023136"/>
    </source>
</evidence>
<keyword evidence="3 5" id="KW-1133">Transmembrane helix</keyword>
<feature type="transmembrane region" description="Helical" evidence="5">
    <location>
        <begin position="110"/>
        <end position="132"/>
    </location>
</feature>
<evidence type="ECO:0000256" key="2">
    <source>
        <dbReference type="ARBA" id="ARBA00022692"/>
    </source>
</evidence>
<feature type="transmembrane region" description="Helical" evidence="5">
    <location>
        <begin position="85"/>
        <end position="104"/>
    </location>
</feature>
<dbReference type="Pfam" id="PF04140">
    <property type="entry name" value="ICMT"/>
    <property type="match status" value="1"/>
</dbReference>
<evidence type="ECO:0000313" key="7">
    <source>
        <dbReference type="Proteomes" id="UP001629230"/>
    </source>
</evidence>
<evidence type="ECO:0000256" key="5">
    <source>
        <dbReference type="SAM" id="Phobius"/>
    </source>
</evidence>
<organism evidence="6 7">
    <name type="scientific">Paraburkholderia dipogonis</name>
    <dbReference type="NCBI Taxonomy" id="1211383"/>
    <lineage>
        <taxon>Bacteria</taxon>
        <taxon>Pseudomonadati</taxon>
        <taxon>Pseudomonadota</taxon>
        <taxon>Betaproteobacteria</taxon>
        <taxon>Burkholderiales</taxon>
        <taxon>Burkholderiaceae</taxon>
        <taxon>Paraburkholderia</taxon>
    </lineage>
</organism>
<proteinExistence type="predicted"/>
<evidence type="ECO:0000256" key="1">
    <source>
        <dbReference type="ARBA" id="ARBA00004141"/>
    </source>
</evidence>
<dbReference type="RefSeq" id="WP_408179684.1">
    <property type="nucleotide sequence ID" value="NZ_JAQQEZ010000024.1"/>
</dbReference>
<feature type="transmembrane region" description="Helical" evidence="5">
    <location>
        <begin position="183"/>
        <end position="206"/>
    </location>
</feature>
<reference evidence="6 7" key="1">
    <citation type="journal article" date="2024" name="Chem. Sci.">
        <title>Discovery of megapolipeptins by genome mining of a Burkholderiales bacteria collection.</title>
        <authorList>
            <person name="Paulo B.S."/>
            <person name="Recchia M.J.J."/>
            <person name="Lee S."/>
            <person name="Fergusson C.H."/>
            <person name="Romanowski S.B."/>
            <person name="Hernandez A."/>
            <person name="Krull N."/>
            <person name="Liu D.Y."/>
            <person name="Cavanagh H."/>
            <person name="Bos A."/>
            <person name="Gray C.A."/>
            <person name="Murphy B.T."/>
            <person name="Linington R.G."/>
            <person name="Eustaquio A.S."/>
        </authorList>
    </citation>
    <scope>NUCLEOTIDE SEQUENCE [LARGE SCALE GENOMIC DNA]</scope>
    <source>
        <strain evidence="6 7">RL17-350-BIC-A</strain>
    </source>
</reference>
<dbReference type="PANTHER" id="PTHR43847:SF1">
    <property type="entry name" value="BLL3993 PROTEIN"/>
    <property type="match status" value="1"/>
</dbReference>
<accession>A0ABW9AXW1</accession>
<comment type="subcellular location">
    <subcellularLocation>
        <location evidence="1">Membrane</location>
        <topology evidence="1">Multi-pass membrane protein</topology>
    </subcellularLocation>
</comment>
<feature type="transmembrane region" description="Helical" evidence="5">
    <location>
        <begin position="152"/>
        <end position="171"/>
    </location>
</feature>
<dbReference type="EMBL" id="JAQQEZ010000024">
    <property type="protein sequence ID" value="MFM0004853.1"/>
    <property type="molecule type" value="Genomic_DNA"/>
</dbReference>
<dbReference type="InterPro" id="IPR007269">
    <property type="entry name" value="ICMT_MeTrfase"/>
</dbReference>